<reference evidence="2" key="1">
    <citation type="journal article" date="2019" name="Int. J. Syst. Evol. Microbiol.">
        <title>The Global Catalogue of Microorganisms (GCM) 10K type strain sequencing project: providing services to taxonomists for standard genome sequencing and annotation.</title>
        <authorList>
            <consortium name="The Broad Institute Genomics Platform"/>
            <consortium name="The Broad Institute Genome Sequencing Center for Infectious Disease"/>
            <person name="Wu L."/>
            <person name="Ma J."/>
        </authorList>
    </citation>
    <scope>NUCLEOTIDE SEQUENCE [LARGE SCALE GENOMIC DNA]</scope>
    <source>
        <strain evidence="2">JCM 17441</strain>
    </source>
</reference>
<name>A0ABP8CYL7_9ACTN</name>
<gene>
    <name evidence="1" type="ORF">GCM10022255_010330</name>
</gene>
<comment type="caution">
    <text evidence="1">The sequence shown here is derived from an EMBL/GenBank/DDBJ whole genome shotgun (WGS) entry which is preliminary data.</text>
</comment>
<proteinExistence type="predicted"/>
<dbReference type="EMBL" id="BAABAT010000002">
    <property type="protein sequence ID" value="GAA4244985.1"/>
    <property type="molecule type" value="Genomic_DNA"/>
</dbReference>
<dbReference type="Proteomes" id="UP001500620">
    <property type="component" value="Unassembled WGS sequence"/>
</dbReference>
<keyword evidence="2" id="KW-1185">Reference proteome</keyword>
<evidence type="ECO:0000313" key="2">
    <source>
        <dbReference type="Proteomes" id="UP001500620"/>
    </source>
</evidence>
<sequence>MLGTLLATLATLTVGLTAYSVARTGPADRPSPAAGADDPTRRQAYELLLAAAGALSSAPGQHYHGSLTADGGREVGIDARVTREGLTLSTVDFTGGGHGDLLDLGRDGTYARGDAAFWSAAHAPGSGSAYGTAWVRIDFDALGFDPRALIPSILAADLLPAGHEDEAPPPPADLPRLGDLAPVGGVEARQVRLEHATVWITTAKPPRIVRVEPAPAPASGPGPAAPALDVEPLDGAALSALRTTASQRAAELDHALDSQVTAAIDGQIKVGPCAPASCVATVTVINNVNARSPYMHPAAQVNAEVTIEMTLDDKHLNTCTETVTMPANGKTTAKCTTSYSVKQATSGGEYFIGAKASTSSRALTPADVQRLTTVVAGPPPAPPVSPSALPPPCARPTGADGGPGHWHPAPVLGAPAALAYQEQVTGVRADVHYRVGDRDFDGYRTDAGAQVLLDAKPEGSSWQLWGARPTGDGRLAYADDEDKSETAVAWANRARHRLDAELHRLRAELDAVRPYSGAKLRLVTAEADVLDKLRAYAKSQLPQDDYARLEWRTEPVDRAFTGCP</sequence>
<organism evidence="1 2">
    <name type="scientific">Dactylosporangium darangshiense</name>
    <dbReference type="NCBI Taxonomy" id="579108"/>
    <lineage>
        <taxon>Bacteria</taxon>
        <taxon>Bacillati</taxon>
        <taxon>Actinomycetota</taxon>
        <taxon>Actinomycetes</taxon>
        <taxon>Micromonosporales</taxon>
        <taxon>Micromonosporaceae</taxon>
        <taxon>Dactylosporangium</taxon>
    </lineage>
</organism>
<protein>
    <submittedName>
        <fullName evidence="1">Uncharacterized protein</fullName>
    </submittedName>
</protein>
<accession>A0ABP8CYL7</accession>
<evidence type="ECO:0000313" key="1">
    <source>
        <dbReference type="EMBL" id="GAA4244985.1"/>
    </source>
</evidence>